<keyword evidence="5 7" id="KW-0067">ATP-binding</keyword>
<reference evidence="7 8" key="1">
    <citation type="submission" date="2018-05" db="EMBL/GenBank/DDBJ databases">
        <title>Genomic Encyclopedia of Type Strains, Phase IV (KMG-IV): sequencing the most valuable type-strain genomes for metagenomic binning, comparative biology and taxonomic classification.</title>
        <authorList>
            <person name="Goeker M."/>
        </authorList>
    </citation>
    <scope>NUCLEOTIDE SEQUENCE [LARGE SCALE GENOMIC DNA]</scope>
    <source>
        <strain evidence="7 8">DSM 6462</strain>
    </source>
</reference>
<dbReference type="PROSITE" id="PS50893">
    <property type="entry name" value="ABC_TRANSPORTER_2"/>
    <property type="match status" value="1"/>
</dbReference>
<organism evidence="7 8">
    <name type="scientific">Chelatococcus asaccharovorans</name>
    <dbReference type="NCBI Taxonomy" id="28210"/>
    <lineage>
        <taxon>Bacteria</taxon>
        <taxon>Pseudomonadati</taxon>
        <taxon>Pseudomonadota</taxon>
        <taxon>Alphaproteobacteria</taxon>
        <taxon>Hyphomicrobiales</taxon>
        <taxon>Chelatococcaceae</taxon>
        <taxon>Chelatococcus</taxon>
    </lineage>
</organism>
<dbReference type="Gene3D" id="3.40.50.300">
    <property type="entry name" value="P-loop containing nucleotide triphosphate hydrolases"/>
    <property type="match status" value="1"/>
</dbReference>
<evidence type="ECO:0000259" key="6">
    <source>
        <dbReference type="PROSITE" id="PS50893"/>
    </source>
</evidence>
<dbReference type="InterPro" id="IPR017871">
    <property type="entry name" value="ABC_transporter-like_CS"/>
</dbReference>
<dbReference type="SUPFAM" id="SSF52540">
    <property type="entry name" value="P-loop containing nucleoside triphosphate hydrolases"/>
    <property type="match status" value="1"/>
</dbReference>
<dbReference type="PROSITE" id="PS00211">
    <property type="entry name" value="ABC_TRANSPORTER_1"/>
    <property type="match status" value="1"/>
</dbReference>
<dbReference type="CDD" id="cd03257">
    <property type="entry name" value="ABC_NikE_OppD_transporters"/>
    <property type="match status" value="1"/>
</dbReference>
<sequence length="364" mass="38693">MSVDLDMPVDQRSADRTSAEVLVAAHGVGRSFSVGGWIGARRTIAAVGHVDLAIRRGETLAIVGESGCGKSTLGRLLLGLERPTRGQVLFAGQDLAGLSEGRLRHLRAHMQLVFQNTLAALDPRMTIGEQVLEPFRIHRNETGTVAPPIEQLLADVGLGAALAARFPHQLSGGQRQRVVMARALATEPDFVVFDEPVSALDVSVQAQIIALIRSLQRQRGFASVFISHDLRVVRHIADRIAVMYLGRVVEEGPIATVFAAPAHPYTRALVSAVPRIAVGTARQRVRLAGEPPSPAAIPAGCPFHPRCALAQDVCRVELPRITAVGAGHHVACHFAAVAAEDAAPSTMTATTTVPSAPPRRQAHA</sequence>
<dbReference type="GO" id="GO:0055085">
    <property type="term" value="P:transmembrane transport"/>
    <property type="evidence" value="ECO:0007669"/>
    <property type="project" value="UniProtKB-ARBA"/>
</dbReference>
<evidence type="ECO:0000256" key="1">
    <source>
        <dbReference type="ARBA" id="ARBA00004417"/>
    </source>
</evidence>
<dbReference type="Pfam" id="PF00005">
    <property type="entry name" value="ABC_tran"/>
    <property type="match status" value="1"/>
</dbReference>
<dbReference type="InterPro" id="IPR050319">
    <property type="entry name" value="ABC_transp_ATP-bind"/>
</dbReference>
<keyword evidence="3" id="KW-0813">Transport</keyword>
<dbReference type="AlphaFoldDB" id="A0A2V3TYP2"/>
<evidence type="ECO:0000256" key="3">
    <source>
        <dbReference type="ARBA" id="ARBA00022448"/>
    </source>
</evidence>
<dbReference type="PANTHER" id="PTHR43776:SF7">
    <property type="entry name" value="D,D-DIPEPTIDE TRANSPORT ATP-BINDING PROTEIN DDPF-RELATED"/>
    <property type="match status" value="1"/>
</dbReference>
<dbReference type="GO" id="GO:0015833">
    <property type="term" value="P:peptide transport"/>
    <property type="evidence" value="ECO:0007669"/>
    <property type="project" value="InterPro"/>
</dbReference>
<dbReference type="EMBL" id="QJJK01000011">
    <property type="protein sequence ID" value="PXW54564.1"/>
    <property type="molecule type" value="Genomic_DNA"/>
</dbReference>
<comment type="subcellular location">
    <subcellularLocation>
        <location evidence="1">Cell inner membrane</location>
        <topology evidence="1">Peripheral membrane protein</topology>
    </subcellularLocation>
</comment>
<dbReference type="InterPro" id="IPR003439">
    <property type="entry name" value="ABC_transporter-like_ATP-bd"/>
</dbReference>
<evidence type="ECO:0000256" key="4">
    <source>
        <dbReference type="ARBA" id="ARBA00022741"/>
    </source>
</evidence>
<comment type="caution">
    <text evidence="7">The sequence shown here is derived from an EMBL/GenBank/DDBJ whole genome shotgun (WGS) entry which is preliminary data.</text>
</comment>
<dbReference type="PANTHER" id="PTHR43776">
    <property type="entry name" value="TRANSPORT ATP-BINDING PROTEIN"/>
    <property type="match status" value="1"/>
</dbReference>
<dbReference type="NCBIfam" id="TIGR01727">
    <property type="entry name" value="oligo_HPY"/>
    <property type="match status" value="1"/>
</dbReference>
<dbReference type="InterPro" id="IPR013563">
    <property type="entry name" value="Oligopep_ABC_C"/>
</dbReference>
<dbReference type="GO" id="GO:0005524">
    <property type="term" value="F:ATP binding"/>
    <property type="evidence" value="ECO:0007669"/>
    <property type="project" value="UniProtKB-KW"/>
</dbReference>
<comment type="similarity">
    <text evidence="2">Belongs to the ABC transporter superfamily.</text>
</comment>
<dbReference type="Pfam" id="PF08352">
    <property type="entry name" value="oligo_HPY"/>
    <property type="match status" value="1"/>
</dbReference>
<evidence type="ECO:0000256" key="5">
    <source>
        <dbReference type="ARBA" id="ARBA00022840"/>
    </source>
</evidence>
<dbReference type="GO" id="GO:0016887">
    <property type="term" value="F:ATP hydrolysis activity"/>
    <property type="evidence" value="ECO:0007669"/>
    <property type="project" value="InterPro"/>
</dbReference>
<dbReference type="GO" id="GO:0005886">
    <property type="term" value="C:plasma membrane"/>
    <property type="evidence" value="ECO:0007669"/>
    <property type="project" value="UniProtKB-SubCell"/>
</dbReference>
<proteinExistence type="inferred from homology"/>
<dbReference type="Proteomes" id="UP000248021">
    <property type="component" value="Unassembled WGS sequence"/>
</dbReference>
<protein>
    <submittedName>
        <fullName evidence="7">Peptide/nickel transport system ATP-binding protein</fullName>
    </submittedName>
</protein>
<dbReference type="SMART" id="SM00382">
    <property type="entry name" value="AAA"/>
    <property type="match status" value="1"/>
</dbReference>
<evidence type="ECO:0000313" key="7">
    <source>
        <dbReference type="EMBL" id="PXW54564.1"/>
    </source>
</evidence>
<name>A0A2V3TYP2_9HYPH</name>
<keyword evidence="4" id="KW-0547">Nucleotide-binding</keyword>
<keyword evidence="8" id="KW-1185">Reference proteome</keyword>
<accession>A0A2V3TYP2</accession>
<gene>
    <name evidence="7" type="ORF">C7450_11195</name>
</gene>
<dbReference type="InterPro" id="IPR003593">
    <property type="entry name" value="AAA+_ATPase"/>
</dbReference>
<dbReference type="InterPro" id="IPR027417">
    <property type="entry name" value="P-loop_NTPase"/>
</dbReference>
<evidence type="ECO:0000256" key="2">
    <source>
        <dbReference type="ARBA" id="ARBA00005417"/>
    </source>
</evidence>
<feature type="domain" description="ABC transporter" evidence="6">
    <location>
        <begin position="23"/>
        <end position="270"/>
    </location>
</feature>
<evidence type="ECO:0000313" key="8">
    <source>
        <dbReference type="Proteomes" id="UP000248021"/>
    </source>
</evidence>
<dbReference type="FunFam" id="3.40.50.300:FF:000016">
    <property type="entry name" value="Oligopeptide ABC transporter ATP-binding component"/>
    <property type="match status" value="1"/>
</dbReference>